<sequence>MRFQTFVFSAIAIAIASGSTVTAIQTSNPRWPYNNQLFQEENLLYESSAVGGFTVNCTPRDSFTSVAAEWIRLAYHDMATHNVQGDGKGGIDGSIRYELDRGQNIGKGMVDSLRDFSGIQTPHVSMSDIIAMGTIFAYASCGGPTHAHIPFRAGRVDATSAGPPGVPEPQEDLQSHIENFKRQGFTQSEMIALVACGHALGGVRKTEFPTIVPGEEFGLFTGKKVYTRDVVTGYLDDTTPNPLVIAPDVTMRSDLRIFASDGNVTMQRLAQSNNFDTECASLIERMIDTVPKDVKLTEPILPIEYKVGKVRLFPSNDGSNTLRLTTTLRTLDVNPNRKITLHWTNRKGTDTNTCPATGCSSSSTRTETISTTGGLGVSNGFGFLGITASTYHFEATIDSASSISKFWFEIDEGDGTKKTLDNSGEGYVIDQDAVLFDPVRSGSGFLPGVGPATSISVAIKTSQVTSILPTLVTFNPSMLSEAVPPFLPIYSTVNLALDTTMAPTAGYTFFSARLPDLAVRSFDVVFKGQVKQEWVQTTEVVGRITPSGSSLALG</sequence>
<dbReference type="EC" id="1.11.1.-" evidence="7"/>
<evidence type="ECO:0000256" key="4">
    <source>
        <dbReference type="ARBA" id="ARBA00023002"/>
    </source>
</evidence>
<evidence type="ECO:0000256" key="1">
    <source>
        <dbReference type="ARBA" id="ARBA00022559"/>
    </source>
</evidence>
<keyword evidence="3" id="KW-0479">Metal-binding</keyword>
<dbReference type="SUPFAM" id="SSF48113">
    <property type="entry name" value="Heme-dependent peroxidases"/>
    <property type="match status" value="1"/>
</dbReference>
<dbReference type="PANTHER" id="PTHR31356:SF53">
    <property type="entry name" value="HEME PEROXIDASE"/>
    <property type="match status" value="1"/>
</dbReference>
<evidence type="ECO:0000256" key="2">
    <source>
        <dbReference type="ARBA" id="ARBA00022617"/>
    </source>
</evidence>
<evidence type="ECO:0000256" key="7">
    <source>
        <dbReference type="RuleBase" id="RU363051"/>
    </source>
</evidence>
<dbReference type="Gene3D" id="1.10.520.10">
    <property type="match status" value="1"/>
</dbReference>
<keyword evidence="1 7" id="KW-0575">Peroxidase</keyword>
<evidence type="ECO:0000313" key="10">
    <source>
        <dbReference type="Proteomes" id="UP001437256"/>
    </source>
</evidence>
<comment type="similarity">
    <text evidence="6">Belongs to the peroxidase family.</text>
</comment>
<accession>A0ABR2ZR04</accession>
<reference evidence="9 10" key="1">
    <citation type="submission" date="2024-05" db="EMBL/GenBank/DDBJ databases">
        <title>A draft genome resource for the thread blight pathogen Marasmius tenuissimus strain MS-2.</title>
        <authorList>
            <person name="Yulfo-Soto G.E."/>
            <person name="Baruah I.K."/>
            <person name="Amoako-Attah I."/>
            <person name="Bukari Y."/>
            <person name="Meinhardt L.W."/>
            <person name="Bailey B.A."/>
            <person name="Cohen S.P."/>
        </authorList>
    </citation>
    <scope>NUCLEOTIDE SEQUENCE [LARGE SCALE GENOMIC DNA]</scope>
    <source>
        <strain evidence="9 10">MS-2</strain>
    </source>
</reference>
<dbReference type="EMBL" id="JBBXMP010000067">
    <property type="protein sequence ID" value="KAL0064110.1"/>
    <property type="molecule type" value="Genomic_DNA"/>
</dbReference>
<feature type="domain" description="Plant heme peroxidase family profile" evidence="8">
    <location>
        <begin position="124"/>
        <end position="311"/>
    </location>
</feature>
<protein>
    <recommendedName>
        <fullName evidence="7">Peroxidase</fullName>
        <ecNumber evidence="7">1.11.1.-</ecNumber>
    </recommendedName>
</protein>
<feature type="signal peptide" evidence="7">
    <location>
        <begin position="1"/>
        <end position="18"/>
    </location>
</feature>
<dbReference type="InterPro" id="IPR010255">
    <property type="entry name" value="Haem_peroxidase_sf"/>
</dbReference>
<keyword evidence="4 7" id="KW-0560">Oxidoreductase</keyword>
<name>A0ABR2ZR04_9AGAR</name>
<evidence type="ECO:0000259" key="8">
    <source>
        <dbReference type="PROSITE" id="PS50873"/>
    </source>
</evidence>
<evidence type="ECO:0000313" key="9">
    <source>
        <dbReference type="EMBL" id="KAL0064110.1"/>
    </source>
</evidence>
<dbReference type="InterPro" id="IPR044831">
    <property type="entry name" value="Ccp1-like"/>
</dbReference>
<dbReference type="Proteomes" id="UP001437256">
    <property type="component" value="Unassembled WGS sequence"/>
</dbReference>
<keyword evidence="10" id="KW-1185">Reference proteome</keyword>
<gene>
    <name evidence="9" type="ORF">AAF712_008970</name>
</gene>
<comment type="caution">
    <text evidence="9">The sequence shown here is derived from an EMBL/GenBank/DDBJ whole genome shotgun (WGS) entry which is preliminary data.</text>
</comment>
<evidence type="ECO:0000256" key="3">
    <source>
        <dbReference type="ARBA" id="ARBA00022723"/>
    </source>
</evidence>
<keyword evidence="5" id="KW-0408">Iron</keyword>
<keyword evidence="2" id="KW-0349">Heme</keyword>
<evidence type="ECO:0000256" key="6">
    <source>
        <dbReference type="RuleBase" id="RU004241"/>
    </source>
</evidence>
<organism evidence="9 10">
    <name type="scientific">Marasmius tenuissimus</name>
    <dbReference type="NCBI Taxonomy" id="585030"/>
    <lineage>
        <taxon>Eukaryota</taxon>
        <taxon>Fungi</taxon>
        <taxon>Dikarya</taxon>
        <taxon>Basidiomycota</taxon>
        <taxon>Agaricomycotina</taxon>
        <taxon>Agaricomycetes</taxon>
        <taxon>Agaricomycetidae</taxon>
        <taxon>Agaricales</taxon>
        <taxon>Marasmiineae</taxon>
        <taxon>Marasmiaceae</taxon>
        <taxon>Marasmius</taxon>
    </lineage>
</organism>
<keyword evidence="7" id="KW-0732">Signal</keyword>
<dbReference type="PANTHER" id="PTHR31356">
    <property type="entry name" value="THYLAKOID LUMENAL 29 KDA PROTEIN, CHLOROPLASTIC-RELATED"/>
    <property type="match status" value="1"/>
</dbReference>
<dbReference type="PROSITE" id="PS50873">
    <property type="entry name" value="PEROXIDASE_4"/>
    <property type="match status" value="1"/>
</dbReference>
<dbReference type="Pfam" id="PF00141">
    <property type="entry name" value="peroxidase"/>
    <property type="match status" value="1"/>
</dbReference>
<feature type="chain" id="PRO_5044960355" description="Peroxidase" evidence="7">
    <location>
        <begin position="19"/>
        <end position="554"/>
    </location>
</feature>
<evidence type="ECO:0000256" key="5">
    <source>
        <dbReference type="ARBA" id="ARBA00023004"/>
    </source>
</evidence>
<proteinExistence type="inferred from homology"/>
<dbReference type="InterPro" id="IPR002016">
    <property type="entry name" value="Haem_peroxidase"/>
</dbReference>